<feature type="active site" description="Charge relay system" evidence="38">
    <location>
        <position position="282"/>
    </location>
</feature>
<evidence type="ECO:0000256" key="27">
    <source>
        <dbReference type="ARBA" id="ARBA00047744"/>
    </source>
</evidence>
<comment type="catalytic activity">
    <reaction evidence="21">
        <text>1-beta-D-galactosyl-2,3-didodecanoyl-sn-glycerol + H2O = 1-beta-D-galactosyl-dodecanoyl-sn-glycerol + dodecanoate + H(+)</text>
        <dbReference type="Rhea" id="RHEA:48536"/>
        <dbReference type="ChEBI" id="CHEBI:15377"/>
        <dbReference type="ChEBI" id="CHEBI:15378"/>
        <dbReference type="ChEBI" id="CHEBI:18262"/>
        <dbReference type="ChEBI" id="CHEBI:90342"/>
        <dbReference type="ChEBI" id="CHEBI:90514"/>
    </reaction>
    <physiologicalReaction direction="left-to-right" evidence="21">
        <dbReference type="Rhea" id="RHEA:48537"/>
    </physiologicalReaction>
</comment>
<dbReference type="Ensembl" id="ENSMLUT00000028664.1">
    <property type="protein sequence ID" value="ENSMLUP00000018263.1"/>
    <property type="gene ID" value="ENSMLUG00000029230.1"/>
</dbReference>
<reference evidence="45 46" key="1">
    <citation type="journal article" date="2011" name="Nature">
        <title>A high-resolution map of human evolutionary constraint using 29 mammals.</title>
        <authorList>
            <person name="Lindblad-Toh K."/>
            <person name="Garber M."/>
            <person name="Zuk O."/>
            <person name="Lin M.F."/>
            <person name="Parker B.J."/>
            <person name="Washietl S."/>
            <person name="Kheradpour P."/>
            <person name="Ernst J."/>
            <person name="Jordan G."/>
            <person name="Mauceli E."/>
            <person name="Ward L.D."/>
            <person name="Lowe C.B."/>
            <person name="Holloway A.K."/>
            <person name="Clamp M."/>
            <person name="Gnerre S."/>
            <person name="Alfoldi J."/>
            <person name="Beal K."/>
            <person name="Chang J."/>
            <person name="Clawson H."/>
            <person name="Cuff J."/>
            <person name="Di Palma F."/>
            <person name="Fitzgerald S."/>
            <person name="Flicek P."/>
            <person name="Guttman M."/>
            <person name="Hubisz M.J."/>
            <person name="Jaffe D.B."/>
            <person name="Jungreis I."/>
            <person name="Kent W.J."/>
            <person name="Kostka D."/>
            <person name="Lara M."/>
            <person name="Martins A.L."/>
            <person name="Massingham T."/>
            <person name="Moltke I."/>
            <person name="Raney B.J."/>
            <person name="Rasmussen M.D."/>
            <person name="Robinson J."/>
            <person name="Stark A."/>
            <person name="Vilella A.J."/>
            <person name="Wen J."/>
            <person name="Xie X."/>
            <person name="Zody M.C."/>
            <person name="Baldwin J."/>
            <person name="Bloom T."/>
            <person name="Chin C.W."/>
            <person name="Heiman D."/>
            <person name="Nicol R."/>
            <person name="Nusbaum C."/>
            <person name="Young S."/>
            <person name="Wilkinson J."/>
            <person name="Worley K.C."/>
            <person name="Kovar C.L."/>
            <person name="Muzny D.M."/>
            <person name="Gibbs R.A."/>
            <person name="Cree A."/>
            <person name="Dihn H.H."/>
            <person name="Fowler G."/>
            <person name="Jhangiani S."/>
            <person name="Joshi V."/>
            <person name="Lee S."/>
            <person name="Lewis L.R."/>
            <person name="Nazareth L.V."/>
            <person name="Okwuonu G."/>
            <person name="Santibanez J."/>
            <person name="Warren W.C."/>
            <person name="Mardis E.R."/>
            <person name="Weinstock G.M."/>
            <person name="Wilson R.K."/>
            <person name="Delehaunty K."/>
            <person name="Dooling D."/>
            <person name="Fronik C."/>
            <person name="Fulton L."/>
            <person name="Fulton B."/>
            <person name="Graves T."/>
            <person name="Minx P."/>
            <person name="Sodergren E."/>
            <person name="Birney E."/>
            <person name="Margulies E.H."/>
            <person name="Herrero J."/>
            <person name="Green E.D."/>
            <person name="Haussler D."/>
            <person name="Siepel A."/>
            <person name="Goldman N."/>
            <person name="Pollard K.S."/>
            <person name="Pedersen J.S."/>
            <person name="Lander E.S."/>
            <person name="Kellis M."/>
        </authorList>
    </citation>
    <scope>NUCLEOTIDE SEQUENCE [LARGE SCALE GENOMIC DNA]</scope>
</reference>
<comment type="catalytic activity">
    <reaction evidence="25">
        <text>1,2-didecanoylglycerol + H2O = decanoylglycerol + decanoate + H(+)</text>
        <dbReference type="Rhea" id="RHEA:48596"/>
        <dbReference type="ChEBI" id="CHEBI:11152"/>
        <dbReference type="ChEBI" id="CHEBI:15377"/>
        <dbReference type="ChEBI" id="CHEBI:15378"/>
        <dbReference type="ChEBI" id="CHEBI:27689"/>
        <dbReference type="ChEBI" id="CHEBI:90605"/>
    </reaction>
    <physiologicalReaction direction="left-to-right" evidence="25">
        <dbReference type="Rhea" id="RHEA:48597"/>
    </physiologicalReaction>
</comment>
<dbReference type="PRINTS" id="PR00823">
    <property type="entry name" value="PANCLIPASE"/>
</dbReference>
<evidence type="ECO:0000313" key="45">
    <source>
        <dbReference type="Ensembl" id="ENSMLUP00000018263.1"/>
    </source>
</evidence>
<dbReference type="PRINTS" id="PR00821">
    <property type="entry name" value="TAGLIPASE"/>
</dbReference>
<feature type="signal peptide" evidence="43">
    <location>
        <begin position="1"/>
        <end position="17"/>
    </location>
</feature>
<reference evidence="45" key="3">
    <citation type="submission" date="2025-09" db="UniProtKB">
        <authorList>
            <consortium name="Ensembl"/>
        </authorList>
    </citation>
    <scope>IDENTIFICATION</scope>
</reference>
<evidence type="ECO:0000256" key="9">
    <source>
        <dbReference type="ARBA" id="ARBA00022837"/>
    </source>
</evidence>
<evidence type="ECO:0000256" key="22">
    <source>
        <dbReference type="ARBA" id="ARBA00047270"/>
    </source>
</evidence>
<comment type="catalytic activity">
    <reaction evidence="36">
        <text>long chain 1,2-diacyl-3-O-[alpha-D-galactosyl-(1-&gt;6)-beta-D-galactosyl]-sn-glycerol + H2O = long chain acyl-3-O-[alpha-D-galactosyl-(1-&gt;6)-beta-D-galactosyl]-sn-glycerol + a fatty acid + H(+)</text>
        <dbReference type="Rhea" id="RHEA:48708"/>
        <dbReference type="ChEBI" id="CHEBI:15377"/>
        <dbReference type="ChEBI" id="CHEBI:15378"/>
        <dbReference type="ChEBI" id="CHEBI:28868"/>
        <dbReference type="ChEBI" id="CHEBI:90463"/>
        <dbReference type="ChEBI" id="CHEBI:90774"/>
    </reaction>
    <physiologicalReaction direction="left-to-right" evidence="36">
        <dbReference type="Rhea" id="RHEA:48709"/>
    </physiologicalReaction>
</comment>
<comment type="catalytic activity">
    <reaction evidence="24">
        <text>1-(9Z-octadecenoyl)-glycerol + H2O = glycerol + (9Z)-octadecenoate + H(+)</text>
        <dbReference type="Rhea" id="RHEA:38487"/>
        <dbReference type="ChEBI" id="CHEBI:15377"/>
        <dbReference type="ChEBI" id="CHEBI:15378"/>
        <dbReference type="ChEBI" id="CHEBI:17754"/>
        <dbReference type="ChEBI" id="CHEBI:30823"/>
        <dbReference type="ChEBI" id="CHEBI:75342"/>
    </reaction>
    <physiologicalReaction direction="left-to-right" evidence="24">
        <dbReference type="Rhea" id="RHEA:38488"/>
    </physiologicalReaction>
</comment>
<dbReference type="CDD" id="cd00707">
    <property type="entry name" value="Pancreat_lipase_like"/>
    <property type="match status" value="1"/>
</dbReference>
<dbReference type="InterPro" id="IPR033906">
    <property type="entry name" value="Lipase_N"/>
</dbReference>
<feature type="active site" description="Nucleophile" evidence="38">
    <location>
        <position position="171"/>
    </location>
</feature>
<dbReference type="GO" id="GO:0019433">
    <property type="term" value="P:triglyceride catabolic process"/>
    <property type="evidence" value="ECO:0007669"/>
    <property type="project" value="TreeGrafter"/>
</dbReference>
<keyword evidence="14" id="KW-0325">Glycoprotein</keyword>
<feature type="binding site" evidence="39">
    <location>
        <position position="209"/>
    </location>
    <ligand>
        <name>Ca(2+)</name>
        <dbReference type="ChEBI" id="CHEBI:29108"/>
    </ligand>
</feature>
<dbReference type="Gene3D" id="2.60.60.20">
    <property type="entry name" value="PLAT/LH2 domain"/>
    <property type="match status" value="1"/>
</dbReference>
<dbReference type="InterPro" id="IPR016272">
    <property type="entry name" value="Lipase_LIPH"/>
</dbReference>
<comment type="catalytic activity">
    <reaction evidence="27">
        <text>1,2,3-tripropanoylglycerol + H2O = dipropanoylglycerol + propanoate + H(+)</text>
        <dbReference type="Rhea" id="RHEA:48024"/>
        <dbReference type="ChEBI" id="CHEBI:15377"/>
        <dbReference type="ChEBI" id="CHEBI:15378"/>
        <dbReference type="ChEBI" id="CHEBI:17272"/>
        <dbReference type="ChEBI" id="CHEBI:88153"/>
        <dbReference type="ChEBI" id="CHEBI:88155"/>
    </reaction>
    <physiologicalReaction direction="left-to-right" evidence="27">
        <dbReference type="Rhea" id="RHEA:48025"/>
    </physiologicalReaction>
</comment>
<comment type="catalytic activity">
    <reaction evidence="29">
        <text>1,2-dioctanoyl-3-O-beta-D-galactosyl-sn-glycerol + H2O = octanoyl-3-(beta-D-galactosyl)-sn-glycerol + octanoate + H(+)</text>
        <dbReference type="Rhea" id="RHEA:48696"/>
        <dbReference type="ChEBI" id="CHEBI:15377"/>
        <dbReference type="ChEBI" id="CHEBI:15378"/>
        <dbReference type="ChEBI" id="CHEBI:25646"/>
        <dbReference type="ChEBI" id="CHEBI:90453"/>
        <dbReference type="ChEBI" id="CHEBI:90769"/>
    </reaction>
    <physiologicalReaction direction="left-to-right" evidence="29">
        <dbReference type="Rhea" id="RHEA:48697"/>
    </physiologicalReaction>
</comment>
<reference evidence="45" key="2">
    <citation type="submission" date="2025-08" db="UniProtKB">
        <authorList>
            <consortium name="Ensembl"/>
        </authorList>
    </citation>
    <scope>IDENTIFICATION</scope>
</reference>
<feature type="disulfide bond" evidence="40">
    <location>
        <begin position="304"/>
        <end position="315"/>
    </location>
</feature>
<name>G1Q3I0_MYOLU</name>
<keyword evidence="8" id="KW-0378">Hydrolase</keyword>
<dbReference type="PIRSF" id="PIRSF000865">
    <property type="entry name" value="Lipoprotein_lipase_LIPH"/>
    <property type="match status" value="1"/>
</dbReference>
<comment type="catalytic activity">
    <reaction evidence="17">
        <text>a triacylglycerol + H2O = a diacylglycerol + a fatty acid + H(+)</text>
        <dbReference type="Rhea" id="RHEA:12044"/>
        <dbReference type="ChEBI" id="CHEBI:15377"/>
        <dbReference type="ChEBI" id="CHEBI:15378"/>
        <dbReference type="ChEBI" id="CHEBI:17855"/>
        <dbReference type="ChEBI" id="CHEBI:18035"/>
        <dbReference type="ChEBI" id="CHEBI:28868"/>
        <dbReference type="EC" id="3.1.1.3"/>
    </reaction>
    <physiologicalReaction direction="left-to-right" evidence="17">
        <dbReference type="Rhea" id="RHEA:12045"/>
    </physiologicalReaction>
</comment>
<evidence type="ECO:0000256" key="43">
    <source>
        <dbReference type="RuleBase" id="RU362046"/>
    </source>
</evidence>
<evidence type="ECO:0000256" key="31">
    <source>
        <dbReference type="ARBA" id="ARBA00048386"/>
    </source>
</evidence>
<dbReference type="GO" id="GO:0004465">
    <property type="term" value="F:lipoprotein lipase activity"/>
    <property type="evidence" value="ECO:0007669"/>
    <property type="project" value="TreeGrafter"/>
</dbReference>
<evidence type="ECO:0000256" key="38">
    <source>
        <dbReference type="PIRSR" id="PIRSR000865-1"/>
    </source>
</evidence>
<keyword evidence="9 39" id="KW-0106">Calcium</keyword>
<keyword evidence="16" id="KW-0968">Cytoplasmic vesicle</keyword>
<evidence type="ECO:0000256" key="12">
    <source>
        <dbReference type="ARBA" id="ARBA00023136"/>
    </source>
</evidence>
<evidence type="ECO:0000256" key="18">
    <source>
        <dbReference type="ARBA" id="ARBA00023590"/>
    </source>
</evidence>
<evidence type="ECO:0000256" key="24">
    <source>
        <dbReference type="ARBA" id="ARBA00047438"/>
    </source>
</evidence>
<comment type="catalytic activity">
    <reaction evidence="34">
        <text>a 1,2-diacyl-sn-glycero-3-phosphocholine + H2O = a monoacyl-sn-glycero-3-phosphocholine + a fatty acid + H(+)</text>
        <dbReference type="Rhea" id="RHEA:44664"/>
        <dbReference type="ChEBI" id="CHEBI:15377"/>
        <dbReference type="ChEBI" id="CHEBI:15378"/>
        <dbReference type="ChEBI" id="CHEBI:28868"/>
        <dbReference type="ChEBI" id="CHEBI:57643"/>
        <dbReference type="ChEBI" id="CHEBI:84465"/>
    </reaction>
    <physiologicalReaction direction="left-to-right" evidence="34">
        <dbReference type="Rhea" id="RHEA:44665"/>
    </physiologicalReaction>
</comment>
<feature type="disulfide bond" evidence="40">
    <location>
        <begin position="318"/>
        <end position="323"/>
    </location>
</feature>
<sequence length="469" mass="52229">MLPSWIVGLLLLATVRGKEVCYEPFGCFPDEKPWTGISERPLKLSPWPPKDVDTRFLLYTNENPKGFQRISSMDLATVNASNFQLDRKTRFIIHGFIEKGEDRWLTDMCQNMFKVEKVNCICVDWRRGARTEYNQAVHNIRVVGAEIAFLIEELSTKMGYSLENVHIIGHSLGAHAAAEAGRRLGGCVGRITGLDPAEPGFQGTPEEVRLDPSDAMFVDVIHTDTSPTVPYLGFGMSQKVGHLDFYPNGGEQMPGCEKTIRSSIDDINGLRDVTRNLVFCNHMRSHKYYSSSILNPDGFLGYPCASYEEFQKNGCFPCPVTGCPKMGHYADQFQGNTSAVGQTFFLNTGASGNFARWRYRVSVTLAGKKEISGSVGIALYGSNGNSEQYEIFKGSLKPDAKHVRDIDVDINVGKIQKVTFLWNNNWINMFWDNLGASNITVQSGENGTEYQFCSGDTVKGNQLQTLLPC</sequence>
<evidence type="ECO:0000256" key="26">
    <source>
        <dbReference type="ARBA" id="ARBA00047741"/>
    </source>
</evidence>
<dbReference type="OMA" id="PGCSFGT"/>
<comment type="catalytic activity">
    <reaction evidence="31">
        <text>1,2,3-tri-(9Z-octadecenoyl)-glycerol + H2O = di-(9Z)-octadecenoylglycerol + (9Z)-octadecenoate + H(+)</text>
        <dbReference type="Rhea" id="RHEA:38575"/>
        <dbReference type="ChEBI" id="CHEBI:15377"/>
        <dbReference type="ChEBI" id="CHEBI:15378"/>
        <dbReference type="ChEBI" id="CHEBI:30823"/>
        <dbReference type="ChEBI" id="CHEBI:53753"/>
        <dbReference type="ChEBI" id="CHEBI:75945"/>
    </reaction>
    <physiologicalReaction direction="left-to-right" evidence="31">
        <dbReference type="Rhea" id="RHEA:38576"/>
    </physiologicalReaction>
</comment>
<evidence type="ECO:0000256" key="35">
    <source>
        <dbReference type="ARBA" id="ARBA00049290"/>
    </source>
</evidence>
<dbReference type="GO" id="GO:0042589">
    <property type="term" value="C:zymogen granule membrane"/>
    <property type="evidence" value="ECO:0007669"/>
    <property type="project" value="UniProtKB-SubCell"/>
</dbReference>
<evidence type="ECO:0000256" key="19">
    <source>
        <dbReference type="ARBA" id="ARBA00024321"/>
    </source>
</evidence>
<evidence type="ECO:0000256" key="3">
    <source>
        <dbReference type="ARBA" id="ARBA00004879"/>
    </source>
</evidence>
<dbReference type="GO" id="GO:0009395">
    <property type="term" value="P:phospholipid catabolic process"/>
    <property type="evidence" value="ECO:0007669"/>
    <property type="project" value="TreeGrafter"/>
</dbReference>
<dbReference type="PROSITE" id="PS50095">
    <property type="entry name" value="PLAT"/>
    <property type="match status" value="1"/>
</dbReference>
<comment type="pathway">
    <text evidence="4">Lipid metabolism.</text>
</comment>
<comment type="catalytic activity">
    <reaction evidence="33">
        <text>1,2-dioctanoyl-3-O-[alpha-D-galactosyl-(1-&gt;6)-beta-D-galactosyl]-sn-glycerol + H2O = octanoyl-3-O-[alpha-D-galactosyl-(1-&gt;6)-beta-D-galactosyl]-sn-glycerol + octanoate + H(+)</text>
        <dbReference type="Rhea" id="RHEA:48692"/>
        <dbReference type="ChEBI" id="CHEBI:15377"/>
        <dbReference type="ChEBI" id="CHEBI:15378"/>
        <dbReference type="ChEBI" id="CHEBI:25646"/>
        <dbReference type="ChEBI" id="CHEBI:90457"/>
        <dbReference type="ChEBI" id="CHEBI:90768"/>
    </reaction>
    <physiologicalReaction direction="left-to-right" evidence="33">
        <dbReference type="Rhea" id="RHEA:48693"/>
    </physiologicalReaction>
</comment>
<dbReference type="RefSeq" id="XP_023609106.1">
    <property type="nucleotide sequence ID" value="XM_023753338.1"/>
</dbReference>
<evidence type="ECO:0000256" key="11">
    <source>
        <dbReference type="ARBA" id="ARBA00023098"/>
    </source>
</evidence>
<comment type="catalytic activity">
    <reaction evidence="23">
        <text>1,2-didodecanoyl-3-O-[alpha-D-galactosyl-(1-&gt;6)-beta-D-galactosyl]-sn-glycerol + H2O = dodecanoyl-3-O-[alpha-D-galactosyl-(1-&gt;6)-beta-D-galactosyl]-sn-glycerol + dodecanoate + H(+)</text>
        <dbReference type="Rhea" id="RHEA:48516"/>
        <dbReference type="ChEBI" id="CHEBI:15377"/>
        <dbReference type="ChEBI" id="CHEBI:15378"/>
        <dbReference type="ChEBI" id="CHEBI:18262"/>
        <dbReference type="ChEBI" id="CHEBI:90337"/>
        <dbReference type="ChEBI" id="CHEBI:90359"/>
    </reaction>
    <physiologicalReaction direction="left-to-right" evidence="23">
        <dbReference type="Rhea" id="RHEA:48517"/>
    </physiologicalReaction>
</comment>
<dbReference type="STRING" id="59463.ENSMLUP00000018263"/>
<dbReference type="InterPro" id="IPR001024">
    <property type="entry name" value="PLAT/LH2_dom"/>
</dbReference>
<dbReference type="GeneTree" id="ENSGT00940000155139"/>
<dbReference type="GeneID" id="102436647"/>
<feature type="domain" description="PLAT" evidence="44">
    <location>
        <begin position="357"/>
        <end position="469"/>
    </location>
</feature>
<keyword evidence="13 40" id="KW-1015">Disulfide bond</keyword>
<dbReference type="eggNOG" id="ENOG502QUK7">
    <property type="taxonomic scope" value="Eukaryota"/>
</dbReference>
<evidence type="ECO:0000259" key="44">
    <source>
        <dbReference type="PROSITE" id="PS50095"/>
    </source>
</evidence>
<dbReference type="Pfam" id="PF00151">
    <property type="entry name" value="Lipase"/>
    <property type="match status" value="1"/>
</dbReference>
<dbReference type="HOGENOM" id="CLU_027171_0_2_1"/>
<evidence type="ECO:0000256" key="37">
    <source>
        <dbReference type="ARBA" id="ARBA00049420"/>
    </source>
</evidence>
<dbReference type="PANTHER" id="PTHR11610:SF165">
    <property type="entry name" value="PANCREATIC LIPASE-RELATED PROTEIN 2"/>
    <property type="match status" value="1"/>
</dbReference>
<evidence type="ECO:0000256" key="28">
    <source>
        <dbReference type="ARBA" id="ARBA00048139"/>
    </source>
</evidence>
<keyword evidence="6 43" id="KW-0964">Secreted</keyword>
<dbReference type="SMART" id="SM00308">
    <property type="entry name" value="LH2"/>
    <property type="match status" value="1"/>
</dbReference>
<protein>
    <recommendedName>
        <fullName evidence="43">Triacylglycerol lipase</fullName>
        <ecNumber evidence="43">3.1.1.3</ecNumber>
    </recommendedName>
    <alternativeName>
        <fullName evidence="43">Pancreatic lipase</fullName>
    </alternativeName>
</protein>
<evidence type="ECO:0000313" key="46">
    <source>
        <dbReference type="Proteomes" id="UP000001074"/>
    </source>
</evidence>
<dbReference type="SUPFAM" id="SSF53474">
    <property type="entry name" value="alpha/beta-Hydrolases"/>
    <property type="match status" value="1"/>
</dbReference>
<dbReference type="EC" id="3.1.1.3" evidence="43"/>
<comment type="catalytic activity">
    <reaction evidence="22">
        <text>(9Z-octadecenoyl)-glycerol + H2O = glycerol + (9Z)-octadecenoate + H(+)</text>
        <dbReference type="Rhea" id="RHEA:39955"/>
        <dbReference type="ChEBI" id="CHEBI:15377"/>
        <dbReference type="ChEBI" id="CHEBI:15378"/>
        <dbReference type="ChEBI" id="CHEBI:17754"/>
        <dbReference type="ChEBI" id="CHEBI:30823"/>
        <dbReference type="ChEBI" id="CHEBI:75937"/>
    </reaction>
    <physiologicalReaction direction="left-to-right" evidence="22">
        <dbReference type="Rhea" id="RHEA:39956"/>
    </physiologicalReaction>
</comment>
<dbReference type="FunCoup" id="G1Q3I0">
    <property type="interactions" value="51"/>
</dbReference>
<feature type="disulfide bond" evidence="40">
    <location>
        <begin position="256"/>
        <end position="280"/>
    </location>
</feature>
<evidence type="ECO:0000256" key="6">
    <source>
        <dbReference type="ARBA" id="ARBA00022525"/>
    </source>
</evidence>
<evidence type="ECO:0000256" key="33">
    <source>
        <dbReference type="ARBA" id="ARBA00049076"/>
    </source>
</evidence>
<evidence type="ECO:0000256" key="40">
    <source>
        <dbReference type="PIRSR" id="PIRSR000865-3"/>
    </source>
</evidence>
<evidence type="ECO:0000256" key="34">
    <source>
        <dbReference type="ARBA" id="ARBA00049154"/>
    </source>
</evidence>
<comment type="catalytic activity">
    <reaction evidence="28">
        <text>a 1,2-diacyl-3-O-[alpha-D-galactosyl-(1-&gt;6)-beta-D-galactosyl]-sn-glycerol + H2O = acyl-3-O-[alpha-D-galactosyl-(1-&gt;6)-beta-D-galactosyl]-sn-glycerol + a fatty acid + H(+)</text>
        <dbReference type="Rhea" id="RHEA:48372"/>
        <dbReference type="ChEBI" id="CHEBI:15377"/>
        <dbReference type="ChEBI" id="CHEBI:15378"/>
        <dbReference type="ChEBI" id="CHEBI:28396"/>
        <dbReference type="ChEBI" id="CHEBI:28868"/>
        <dbReference type="ChEBI" id="CHEBI:90310"/>
    </reaction>
    <physiologicalReaction direction="left-to-right" evidence="28">
        <dbReference type="Rhea" id="RHEA:48373"/>
    </physiologicalReaction>
</comment>
<evidence type="ECO:0000256" key="1">
    <source>
        <dbReference type="ARBA" id="ARBA00004487"/>
    </source>
</evidence>
<feature type="binding site" evidence="39">
    <location>
        <position position="214"/>
    </location>
    <ligand>
        <name>Ca(2+)</name>
        <dbReference type="ChEBI" id="CHEBI:29108"/>
    </ligand>
</feature>
<keyword evidence="43" id="KW-0732">Signal</keyword>
<dbReference type="GO" id="GO:0046872">
    <property type="term" value="F:metal ion binding"/>
    <property type="evidence" value="ECO:0007669"/>
    <property type="project" value="UniProtKB-KW"/>
</dbReference>
<dbReference type="GO" id="GO:0005615">
    <property type="term" value="C:extracellular space"/>
    <property type="evidence" value="ECO:0007669"/>
    <property type="project" value="TreeGrafter"/>
</dbReference>
<dbReference type="FunFam" id="2.60.60.20:FF:000003">
    <property type="entry name" value="Triacylglycerol lipase"/>
    <property type="match status" value="1"/>
</dbReference>
<dbReference type="InterPro" id="IPR029058">
    <property type="entry name" value="AB_hydrolase_fold"/>
</dbReference>
<evidence type="ECO:0000256" key="32">
    <source>
        <dbReference type="ARBA" id="ARBA00048546"/>
    </source>
</evidence>
<evidence type="ECO:0000256" key="30">
    <source>
        <dbReference type="ARBA" id="ARBA00048377"/>
    </source>
</evidence>
<proteinExistence type="inferred from homology"/>
<evidence type="ECO:0000256" key="15">
    <source>
        <dbReference type="ARBA" id="ARBA00023273"/>
    </source>
</evidence>
<evidence type="ECO:0000256" key="42">
    <source>
        <dbReference type="RuleBase" id="RU004262"/>
    </source>
</evidence>
<dbReference type="InterPro" id="IPR002331">
    <property type="entry name" value="Lipase_panc"/>
</dbReference>
<keyword evidence="10 43" id="KW-0442">Lipid degradation</keyword>
<gene>
    <name evidence="45" type="primary">LOC102436647</name>
</gene>
<evidence type="ECO:0000256" key="21">
    <source>
        <dbReference type="ARBA" id="ARBA00036575"/>
    </source>
</evidence>
<keyword evidence="46" id="KW-1185">Reference proteome</keyword>
<evidence type="ECO:0000256" key="17">
    <source>
        <dbReference type="ARBA" id="ARBA00023369"/>
    </source>
</evidence>
<evidence type="ECO:0000256" key="5">
    <source>
        <dbReference type="ARBA" id="ARBA00010701"/>
    </source>
</evidence>
<evidence type="ECO:0000256" key="41">
    <source>
        <dbReference type="PROSITE-ProRule" id="PRU00152"/>
    </source>
</evidence>
<comment type="subcellular location">
    <subcellularLocation>
        <location evidence="1">Cell projection</location>
        <location evidence="1">Neuron projection</location>
    </subcellularLocation>
    <subcellularLocation>
        <location evidence="2 43">Secreted</location>
    </subcellularLocation>
    <subcellularLocation>
        <location evidence="19">Zymogen granule membrane</location>
        <topology evidence="19">Peripheral membrane protein</topology>
    </subcellularLocation>
</comment>
<feature type="chain" id="PRO_5005131067" description="Triacylglycerol lipase" evidence="43">
    <location>
        <begin position="18"/>
        <end position="469"/>
    </location>
</feature>
<comment type="catalytic activity">
    <reaction evidence="35">
        <text>1,2,3-trioctanoylglycerol + H2O = dioctanoylglycerol + octanoate + H(+)</text>
        <dbReference type="Rhea" id="RHEA:47864"/>
        <dbReference type="ChEBI" id="CHEBI:15377"/>
        <dbReference type="ChEBI" id="CHEBI:15378"/>
        <dbReference type="ChEBI" id="CHEBI:25646"/>
        <dbReference type="ChEBI" id="CHEBI:76978"/>
        <dbReference type="ChEBI" id="CHEBI:88066"/>
    </reaction>
    <physiologicalReaction direction="left-to-right" evidence="35">
        <dbReference type="Rhea" id="RHEA:47865"/>
    </physiologicalReaction>
</comment>
<keyword evidence="7 39" id="KW-0479">Metal-binding</keyword>
<evidence type="ECO:0000256" key="4">
    <source>
        <dbReference type="ARBA" id="ARBA00005189"/>
    </source>
</evidence>
<evidence type="ECO:0000256" key="7">
    <source>
        <dbReference type="ARBA" id="ARBA00022723"/>
    </source>
</evidence>
<comment type="catalytic activity">
    <reaction evidence="37">
        <text>1,2-didodecanoyl-3-beta-D-galactosyl-sn-glycerol + H2O = dodecanoyl-3-beta-D-galactosyl-sn-glycerol + dodecanoate + H(+)</text>
        <dbReference type="Rhea" id="RHEA:48540"/>
        <dbReference type="ChEBI" id="CHEBI:15377"/>
        <dbReference type="ChEBI" id="CHEBI:15378"/>
        <dbReference type="ChEBI" id="CHEBI:18262"/>
        <dbReference type="ChEBI" id="CHEBI:90340"/>
        <dbReference type="ChEBI" id="CHEBI:90515"/>
    </reaction>
    <physiologicalReaction direction="left-to-right" evidence="37">
        <dbReference type="Rhea" id="RHEA:48541"/>
    </physiologicalReaction>
</comment>
<accession>G1Q3I0</accession>
<evidence type="ECO:0000256" key="39">
    <source>
        <dbReference type="PIRSR" id="PIRSR000865-2"/>
    </source>
</evidence>
<dbReference type="FunFam" id="3.40.50.1820:FF:000033">
    <property type="entry name" value="Pancreatic triacylglycerol lipase"/>
    <property type="match status" value="1"/>
</dbReference>
<dbReference type="GO" id="GO:0047714">
    <property type="term" value="F:galactolipase activity"/>
    <property type="evidence" value="ECO:0007669"/>
    <property type="project" value="UniProtKB-EC"/>
</dbReference>
<evidence type="ECO:0000256" key="20">
    <source>
        <dbReference type="ARBA" id="ARBA00036503"/>
    </source>
</evidence>
<evidence type="ECO:0000256" key="23">
    <source>
        <dbReference type="ARBA" id="ARBA00047296"/>
    </source>
</evidence>
<dbReference type="InterPro" id="IPR013818">
    <property type="entry name" value="Lipase"/>
</dbReference>
<comment type="catalytic activity">
    <reaction evidence="30">
        <text>1,2,3-tributanoylglycerol + H2O = dibutanoylglycerol + butanoate + H(+)</text>
        <dbReference type="Rhea" id="RHEA:40475"/>
        <dbReference type="ChEBI" id="CHEBI:15377"/>
        <dbReference type="ChEBI" id="CHEBI:15378"/>
        <dbReference type="ChEBI" id="CHEBI:17968"/>
        <dbReference type="ChEBI" id="CHEBI:35020"/>
        <dbReference type="ChEBI" id="CHEBI:76478"/>
    </reaction>
    <physiologicalReaction direction="left-to-right" evidence="30">
        <dbReference type="Rhea" id="RHEA:40476"/>
    </physiologicalReaction>
</comment>
<dbReference type="Gene3D" id="3.40.50.1820">
    <property type="entry name" value="alpha/beta hydrolase"/>
    <property type="match status" value="1"/>
</dbReference>
<feature type="binding site" evidence="39">
    <location>
        <position position="211"/>
    </location>
    <ligand>
        <name>Ca(2+)</name>
        <dbReference type="ChEBI" id="CHEBI:29108"/>
    </ligand>
</feature>
<organism evidence="45 46">
    <name type="scientific">Myotis lucifugus</name>
    <name type="common">Little brown bat</name>
    <dbReference type="NCBI Taxonomy" id="59463"/>
    <lineage>
        <taxon>Eukaryota</taxon>
        <taxon>Metazoa</taxon>
        <taxon>Chordata</taxon>
        <taxon>Craniata</taxon>
        <taxon>Vertebrata</taxon>
        <taxon>Euteleostomi</taxon>
        <taxon>Mammalia</taxon>
        <taxon>Eutheria</taxon>
        <taxon>Laurasiatheria</taxon>
        <taxon>Chiroptera</taxon>
        <taxon>Yangochiroptera</taxon>
        <taxon>Vespertilionidae</taxon>
        <taxon>Myotis</taxon>
    </lineage>
</organism>
<dbReference type="InterPro" id="IPR000734">
    <property type="entry name" value="TAG_lipase"/>
</dbReference>
<comment type="similarity">
    <text evidence="5 42">Belongs to the AB hydrolase superfamily. Lipase family.</text>
</comment>
<feature type="active site" description="Charge relay system" evidence="38">
    <location>
        <position position="195"/>
    </location>
</feature>
<evidence type="ECO:0000256" key="29">
    <source>
        <dbReference type="ARBA" id="ARBA00048268"/>
    </source>
</evidence>
<comment type="catalytic activity">
    <reaction evidence="32">
        <text>long chain 1,2-diacyl-3-O-beta-D-galactosyl-sn-glycerol + H2O = long chain acyl-3-O-beta-D-galactosyl-sn-glycerol + a fatty acid + H(+)</text>
        <dbReference type="Rhea" id="RHEA:48700"/>
        <dbReference type="ChEBI" id="CHEBI:15377"/>
        <dbReference type="ChEBI" id="CHEBI:15378"/>
        <dbReference type="ChEBI" id="CHEBI:28868"/>
        <dbReference type="ChEBI" id="CHEBI:90477"/>
        <dbReference type="ChEBI" id="CHEBI:90770"/>
    </reaction>
    <physiologicalReaction direction="left-to-right" evidence="32">
        <dbReference type="Rhea" id="RHEA:48701"/>
    </physiologicalReaction>
</comment>
<keyword evidence="11 43" id="KW-0443">Lipid metabolism</keyword>
<feature type="disulfide bond" evidence="40">
    <location>
        <begin position="21"/>
        <end position="27"/>
    </location>
</feature>
<evidence type="ECO:0000256" key="25">
    <source>
        <dbReference type="ARBA" id="ARBA00047618"/>
    </source>
</evidence>
<evidence type="ECO:0000256" key="13">
    <source>
        <dbReference type="ARBA" id="ARBA00023157"/>
    </source>
</evidence>
<dbReference type="EMBL" id="AAPE02016477">
    <property type="status" value="NOT_ANNOTATED_CDS"/>
    <property type="molecule type" value="Genomic_DNA"/>
</dbReference>
<dbReference type="GO" id="GO:0004620">
    <property type="term" value="F:phospholipase activity"/>
    <property type="evidence" value="ECO:0007669"/>
    <property type="project" value="TreeGrafter"/>
</dbReference>
<evidence type="ECO:0000256" key="8">
    <source>
        <dbReference type="ARBA" id="ARBA00022801"/>
    </source>
</evidence>
<dbReference type="AlphaFoldDB" id="G1Q3I0"/>
<comment type="pathway">
    <text evidence="3">Glycerolipid metabolism; triacylglycerol degradation.</text>
</comment>
<evidence type="ECO:0000256" key="36">
    <source>
        <dbReference type="ARBA" id="ARBA00049352"/>
    </source>
</evidence>
<feature type="binding site" evidence="39">
    <location>
        <position position="206"/>
    </location>
    <ligand>
        <name>Ca(2+)</name>
        <dbReference type="ChEBI" id="CHEBI:29108"/>
    </ligand>
</feature>
<comment type="catalytic activity">
    <reaction evidence="20">
        <text>a 1,2-diacyl-3-O-(beta-D-galactosyl)-sn-glycerol + 2 H2O = 3-beta-D-galactosyl-sn-glycerol + 2 a fatty acid + 2 H(+)</text>
        <dbReference type="Rhea" id="RHEA:13189"/>
        <dbReference type="ChEBI" id="CHEBI:15377"/>
        <dbReference type="ChEBI" id="CHEBI:15378"/>
        <dbReference type="ChEBI" id="CHEBI:15754"/>
        <dbReference type="ChEBI" id="CHEBI:17615"/>
        <dbReference type="ChEBI" id="CHEBI:28868"/>
        <dbReference type="EC" id="3.1.1.26"/>
    </reaction>
    <physiologicalReaction direction="left-to-right" evidence="20">
        <dbReference type="Rhea" id="RHEA:13190"/>
    </physiologicalReaction>
</comment>
<dbReference type="SUPFAM" id="SSF49723">
    <property type="entry name" value="Lipase/lipooxygenase domain (PLAT/LH2 domain)"/>
    <property type="match status" value="1"/>
</dbReference>
<keyword evidence="12" id="KW-0472">Membrane</keyword>
<dbReference type="GO" id="GO:0043005">
    <property type="term" value="C:neuron projection"/>
    <property type="evidence" value="ECO:0007669"/>
    <property type="project" value="UniProtKB-SubCell"/>
</dbReference>
<keyword evidence="15" id="KW-0966">Cell projection</keyword>
<dbReference type="PANTHER" id="PTHR11610">
    <property type="entry name" value="LIPASE"/>
    <property type="match status" value="1"/>
</dbReference>
<dbReference type="InterPro" id="IPR036392">
    <property type="entry name" value="PLAT/LH2_dom_sf"/>
</dbReference>
<evidence type="ECO:0000256" key="10">
    <source>
        <dbReference type="ARBA" id="ARBA00022963"/>
    </source>
</evidence>
<dbReference type="Proteomes" id="UP000001074">
    <property type="component" value="Unassembled WGS sequence"/>
</dbReference>
<comment type="catalytic activity">
    <reaction evidence="26">
        <text>di-(9Z)-octadecenoylglycerol + H2O = (9Z-octadecenoyl)-glycerol + (9Z)-octadecenoate + H(+)</text>
        <dbReference type="Rhea" id="RHEA:47868"/>
        <dbReference type="ChEBI" id="CHEBI:15377"/>
        <dbReference type="ChEBI" id="CHEBI:15378"/>
        <dbReference type="ChEBI" id="CHEBI:30823"/>
        <dbReference type="ChEBI" id="CHEBI:75937"/>
        <dbReference type="ChEBI" id="CHEBI:75945"/>
    </reaction>
    <physiologicalReaction direction="left-to-right" evidence="26">
        <dbReference type="Rhea" id="RHEA:47869"/>
    </physiologicalReaction>
</comment>
<dbReference type="Pfam" id="PF01477">
    <property type="entry name" value="PLAT"/>
    <property type="match status" value="1"/>
</dbReference>
<evidence type="ECO:0000256" key="16">
    <source>
        <dbReference type="ARBA" id="ARBA00023329"/>
    </source>
</evidence>
<comment type="pathway">
    <text evidence="18">Glycolipid metabolism.</text>
</comment>
<dbReference type="InParanoid" id="G1Q3I0"/>
<evidence type="ECO:0000256" key="14">
    <source>
        <dbReference type="ARBA" id="ARBA00023180"/>
    </source>
</evidence>
<dbReference type="ESTHER" id="myolu-g1q3i0">
    <property type="family name" value="Pancreatic_lipase"/>
</dbReference>
<feature type="disulfide bond" evidence="40">
    <location>
        <begin position="109"/>
        <end position="120"/>
    </location>
</feature>
<evidence type="ECO:0000256" key="2">
    <source>
        <dbReference type="ARBA" id="ARBA00004613"/>
    </source>
</evidence>
<feature type="disulfide bond" evidence="40 41">
    <location>
        <begin position="453"/>
        <end position="469"/>
    </location>
</feature>